<evidence type="ECO:0008006" key="3">
    <source>
        <dbReference type="Google" id="ProtNLM"/>
    </source>
</evidence>
<organism evidence="1 2">
    <name type="scientific">Rubus argutus</name>
    <name type="common">Southern blackberry</name>
    <dbReference type="NCBI Taxonomy" id="59490"/>
    <lineage>
        <taxon>Eukaryota</taxon>
        <taxon>Viridiplantae</taxon>
        <taxon>Streptophyta</taxon>
        <taxon>Embryophyta</taxon>
        <taxon>Tracheophyta</taxon>
        <taxon>Spermatophyta</taxon>
        <taxon>Magnoliopsida</taxon>
        <taxon>eudicotyledons</taxon>
        <taxon>Gunneridae</taxon>
        <taxon>Pentapetalae</taxon>
        <taxon>rosids</taxon>
        <taxon>fabids</taxon>
        <taxon>Rosales</taxon>
        <taxon>Rosaceae</taxon>
        <taxon>Rosoideae</taxon>
        <taxon>Rosoideae incertae sedis</taxon>
        <taxon>Rubus</taxon>
    </lineage>
</organism>
<reference evidence="1 2" key="1">
    <citation type="journal article" date="2023" name="G3 (Bethesda)">
        <title>A chromosome-length genome assembly and annotation of blackberry (Rubus argutus, cv. 'Hillquist').</title>
        <authorList>
            <person name="Bruna T."/>
            <person name="Aryal R."/>
            <person name="Dudchenko O."/>
            <person name="Sargent D.J."/>
            <person name="Mead D."/>
            <person name="Buti M."/>
            <person name="Cavallini A."/>
            <person name="Hytonen T."/>
            <person name="Andres J."/>
            <person name="Pham M."/>
            <person name="Weisz D."/>
            <person name="Mascagni F."/>
            <person name="Usai G."/>
            <person name="Natali L."/>
            <person name="Bassil N."/>
            <person name="Fernandez G.E."/>
            <person name="Lomsadze A."/>
            <person name="Armour M."/>
            <person name="Olukolu B."/>
            <person name="Poorten T."/>
            <person name="Britton C."/>
            <person name="Davik J."/>
            <person name="Ashrafi H."/>
            <person name="Aiden E.L."/>
            <person name="Borodovsky M."/>
            <person name="Worthington M."/>
        </authorList>
    </citation>
    <scope>NUCLEOTIDE SEQUENCE [LARGE SCALE GENOMIC DNA]</scope>
    <source>
        <strain evidence="1">PI 553951</strain>
    </source>
</reference>
<dbReference type="AlphaFoldDB" id="A0AAW1XUP7"/>
<accession>A0AAW1XUP7</accession>
<protein>
    <recommendedName>
        <fullName evidence="3">Transmembrane protein</fullName>
    </recommendedName>
</protein>
<proteinExistence type="predicted"/>
<gene>
    <name evidence="1" type="ORF">M0R45_016348</name>
</gene>
<dbReference type="EMBL" id="JBEDUW010000003">
    <property type="protein sequence ID" value="KAK9939659.1"/>
    <property type="molecule type" value="Genomic_DNA"/>
</dbReference>
<evidence type="ECO:0000313" key="1">
    <source>
        <dbReference type="EMBL" id="KAK9939659.1"/>
    </source>
</evidence>
<comment type="caution">
    <text evidence="1">The sequence shown here is derived from an EMBL/GenBank/DDBJ whole genome shotgun (WGS) entry which is preliminary data.</text>
</comment>
<sequence>MMVLWFRGREVVNVGLIVKMVRKGRQRRWFVAVMGWDCVSMVCVVEGDARGLFVNGLWSWNAEEGLRMHGLVVVNWEVGEGFKIDWVKRENREVGLGKNGDGGCFGKECWNLRL</sequence>
<name>A0AAW1XUP7_RUBAR</name>
<evidence type="ECO:0000313" key="2">
    <source>
        <dbReference type="Proteomes" id="UP001457282"/>
    </source>
</evidence>
<keyword evidence="2" id="KW-1185">Reference proteome</keyword>
<dbReference type="Proteomes" id="UP001457282">
    <property type="component" value="Unassembled WGS sequence"/>
</dbReference>